<evidence type="ECO:0000256" key="2">
    <source>
        <dbReference type="ARBA" id="ARBA00005548"/>
    </source>
</evidence>
<dbReference type="AlphaFoldDB" id="A0A261XZM3"/>
<evidence type="ECO:0000256" key="9">
    <source>
        <dbReference type="ARBA" id="ARBA00023242"/>
    </source>
</evidence>
<sequence length="302" mass="34733">MSSSWSEETQQRVEANKATALAKLKAKQTTASASPNEQGHAPPLPPKTPGESTGAGVVPESVPFPEATGKRARWAKPIFEYDLSKMVDSRGGFLLDDEDDKNEQERKKFKFEDAAKINYDPPVSLDPSQNPKCKDCGSIEIDPQFHQIFHLAICHKCKEAKPEKYSLITKTEAKEDYLLTDPELKDTELLPHWSKPNPRKSTWNNMMLYVREMVEEYAFRKWGDEEGLDAEWEKRESEKRKKKDKKFKEKLADMRKRTFTSTWDNKKTQHDHVFGDAIYDPQSGNTVQKCQICGLRLESEEF</sequence>
<dbReference type="Gene3D" id="3.90.530.10">
    <property type="entry name" value="XPA C-terminal domain"/>
    <property type="match status" value="1"/>
</dbReference>
<dbReference type="GO" id="GO:0000110">
    <property type="term" value="C:nucleotide-excision repair factor 1 complex"/>
    <property type="evidence" value="ECO:0007669"/>
    <property type="project" value="EnsemblFungi"/>
</dbReference>
<dbReference type="Proteomes" id="UP000242875">
    <property type="component" value="Unassembled WGS sequence"/>
</dbReference>
<keyword evidence="7" id="KW-0238">DNA-binding</keyword>
<dbReference type="GO" id="GO:0070914">
    <property type="term" value="P:UV-damage excision repair"/>
    <property type="evidence" value="ECO:0007669"/>
    <property type="project" value="EnsemblFungi"/>
</dbReference>
<dbReference type="InterPro" id="IPR037129">
    <property type="entry name" value="XPA_sf"/>
</dbReference>
<comment type="caution">
    <text evidence="13">The sequence shown here is derived from an EMBL/GenBank/DDBJ whole genome shotgun (WGS) entry which is preliminary data.</text>
</comment>
<comment type="similarity">
    <text evidence="2">Belongs to the XPA family.</text>
</comment>
<evidence type="ECO:0000256" key="11">
    <source>
        <dbReference type="SAM" id="MobiDB-lite"/>
    </source>
</evidence>
<dbReference type="InterPro" id="IPR000465">
    <property type="entry name" value="XPA/RAD14"/>
</dbReference>
<dbReference type="Pfam" id="PF05181">
    <property type="entry name" value="XPA_C"/>
    <property type="match status" value="1"/>
</dbReference>
<keyword evidence="3" id="KW-0479">Metal-binding</keyword>
<dbReference type="NCBIfam" id="TIGR00598">
    <property type="entry name" value="rad14"/>
    <property type="match status" value="1"/>
</dbReference>
<dbReference type="InterPro" id="IPR022656">
    <property type="entry name" value="XPA_C"/>
</dbReference>
<protein>
    <recommendedName>
        <fullName evidence="10">DNA repair protein RAD14</fullName>
    </recommendedName>
</protein>
<evidence type="ECO:0000256" key="8">
    <source>
        <dbReference type="ARBA" id="ARBA00023204"/>
    </source>
</evidence>
<dbReference type="PANTHER" id="PTHR10142:SF0">
    <property type="entry name" value="DNA REPAIR PROTEIN COMPLEMENTING XP-A CELLS"/>
    <property type="match status" value="1"/>
</dbReference>
<dbReference type="GO" id="GO:0006284">
    <property type="term" value="P:base-excision repair"/>
    <property type="evidence" value="ECO:0007669"/>
    <property type="project" value="TreeGrafter"/>
</dbReference>
<keyword evidence="14" id="KW-1185">Reference proteome</keyword>
<dbReference type="Pfam" id="PF01286">
    <property type="entry name" value="XPA_N"/>
    <property type="match status" value="1"/>
</dbReference>
<evidence type="ECO:0000256" key="10">
    <source>
        <dbReference type="ARBA" id="ARBA00072989"/>
    </source>
</evidence>
<dbReference type="GO" id="GO:0008270">
    <property type="term" value="F:zinc ion binding"/>
    <property type="evidence" value="ECO:0007669"/>
    <property type="project" value="UniProtKB-KW"/>
</dbReference>
<keyword evidence="5" id="KW-0863">Zinc-finger</keyword>
<dbReference type="GO" id="GO:0003684">
    <property type="term" value="F:damaged DNA binding"/>
    <property type="evidence" value="ECO:0007669"/>
    <property type="project" value="EnsemblFungi"/>
</dbReference>
<feature type="region of interest" description="Disordered" evidence="11">
    <location>
        <begin position="1"/>
        <end position="69"/>
    </location>
</feature>
<dbReference type="GO" id="GO:0000715">
    <property type="term" value="P:nucleotide-excision repair, DNA damage recognition"/>
    <property type="evidence" value="ECO:0007669"/>
    <property type="project" value="EnsemblFungi"/>
</dbReference>
<evidence type="ECO:0000313" key="14">
    <source>
        <dbReference type="Proteomes" id="UP000242875"/>
    </source>
</evidence>
<evidence type="ECO:0000259" key="12">
    <source>
        <dbReference type="Pfam" id="PF05181"/>
    </source>
</evidence>
<name>A0A261XZM3_9FUNG</name>
<evidence type="ECO:0000256" key="7">
    <source>
        <dbReference type="ARBA" id="ARBA00023125"/>
    </source>
</evidence>
<feature type="compositionally biased region" description="Low complexity" evidence="11">
    <location>
        <begin position="16"/>
        <end position="34"/>
    </location>
</feature>
<dbReference type="PANTHER" id="PTHR10142">
    <property type="entry name" value="DNA REPAIR PROTEIN COMPLEMENTING XP-A CELLS"/>
    <property type="match status" value="1"/>
</dbReference>
<dbReference type="InterPro" id="IPR022652">
    <property type="entry name" value="Znf_XPA_CS"/>
</dbReference>
<gene>
    <name evidence="13" type="ORF">BZG36_03300</name>
</gene>
<reference evidence="13 14" key="1">
    <citation type="journal article" date="2017" name="Mycologia">
        <title>Bifiguratus adelaidae, gen. et sp. nov., a new member of Mucoromycotina in endophytic and soil-dwelling habitats.</title>
        <authorList>
            <person name="Torres-Cruz T.J."/>
            <person name="Billingsley Tobias T.L."/>
            <person name="Almatruk M."/>
            <person name="Hesse C."/>
            <person name="Kuske C.R."/>
            <person name="Desiro A."/>
            <person name="Benucci G.M."/>
            <person name="Bonito G."/>
            <person name="Stajich J.E."/>
            <person name="Dunlap C."/>
            <person name="Arnold A.E."/>
            <person name="Porras-Alfaro A."/>
        </authorList>
    </citation>
    <scope>NUCLEOTIDE SEQUENCE [LARGE SCALE GENOMIC DNA]</scope>
    <source>
        <strain evidence="13 14">AZ0501</strain>
    </source>
</reference>
<evidence type="ECO:0000256" key="3">
    <source>
        <dbReference type="ARBA" id="ARBA00022723"/>
    </source>
</evidence>
<dbReference type="EMBL" id="MVBO01000072">
    <property type="protein sequence ID" value="OZJ03704.1"/>
    <property type="molecule type" value="Genomic_DNA"/>
</dbReference>
<organism evidence="13 14">
    <name type="scientific">Bifiguratus adelaidae</name>
    <dbReference type="NCBI Taxonomy" id="1938954"/>
    <lineage>
        <taxon>Eukaryota</taxon>
        <taxon>Fungi</taxon>
        <taxon>Fungi incertae sedis</taxon>
        <taxon>Mucoromycota</taxon>
        <taxon>Mucoromycotina</taxon>
        <taxon>Endogonomycetes</taxon>
        <taxon>Endogonales</taxon>
        <taxon>Endogonales incertae sedis</taxon>
        <taxon>Bifiguratus</taxon>
    </lineage>
</organism>
<evidence type="ECO:0000256" key="4">
    <source>
        <dbReference type="ARBA" id="ARBA00022763"/>
    </source>
</evidence>
<dbReference type="PROSITE" id="PS00753">
    <property type="entry name" value="XPA_2"/>
    <property type="match status" value="1"/>
</dbReference>
<dbReference type="InterPro" id="IPR022658">
    <property type="entry name" value="XPA_CS"/>
</dbReference>
<dbReference type="OrthoDB" id="68328at2759"/>
<dbReference type="GO" id="GO:1901255">
    <property type="term" value="P:nucleotide-excision repair involved in interstrand cross-link repair"/>
    <property type="evidence" value="ECO:0007669"/>
    <property type="project" value="EnsemblFungi"/>
</dbReference>
<keyword evidence="4" id="KW-0227">DNA damage</keyword>
<dbReference type="FunFam" id="3.90.530.10:FF:000003">
    <property type="entry name" value="Dna repair rad14 protein"/>
    <property type="match status" value="1"/>
</dbReference>
<proteinExistence type="inferred from homology"/>
<evidence type="ECO:0000256" key="6">
    <source>
        <dbReference type="ARBA" id="ARBA00022833"/>
    </source>
</evidence>
<evidence type="ECO:0000313" key="13">
    <source>
        <dbReference type="EMBL" id="OZJ03704.1"/>
    </source>
</evidence>
<accession>A0A261XZM3</accession>
<dbReference type="SUPFAM" id="SSF46955">
    <property type="entry name" value="Putative DNA-binding domain"/>
    <property type="match status" value="1"/>
</dbReference>
<feature type="domain" description="XPA C-terminal" evidence="12">
    <location>
        <begin position="164"/>
        <end position="212"/>
    </location>
</feature>
<keyword evidence="6" id="KW-0862">Zinc</keyword>
<keyword evidence="8" id="KW-0234">DNA repair</keyword>
<evidence type="ECO:0000256" key="5">
    <source>
        <dbReference type="ARBA" id="ARBA00022771"/>
    </source>
</evidence>
<dbReference type="InterPro" id="IPR009061">
    <property type="entry name" value="DNA-bd_dom_put_sf"/>
</dbReference>
<keyword evidence="9" id="KW-0539">Nucleus</keyword>
<evidence type="ECO:0000256" key="1">
    <source>
        <dbReference type="ARBA" id="ARBA00004123"/>
    </source>
</evidence>
<comment type="subcellular location">
    <subcellularLocation>
        <location evidence="1">Nucleus</location>
    </subcellularLocation>
</comment>
<dbReference type="CDD" id="cd21077">
    <property type="entry name" value="DBD_Rad14"/>
    <property type="match status" value="1"/>
</dbReference>